<dbReference type="Proteomes" id="UP000234767">
    <property type="component" value="Unassembled WGS sequence"/>
</dbReference>
<comment type="caution">
    <text evidence="1">The sequence shown here is derived from an EMBL/GenBank/DDBJ whole genome shotgun (WGS) entry which is preliminary data.</text>
</comment>
<accession>A0A2I1XC62</accession>
<sequence>MNRYRKNAWLAVTAFVLGFLAFPFSYSEAHQSSEQNLSAEMCDRLSGMASDKMDGIQLSVAQECDTLEASHDWEQQYGGLNEHEIIAGIVYE</sequence>
<dbReference type="AlphaFoldDB" id="A0A2I1XC62"/>
<name>A0A2I1XC62_NEISI</name>
<organism evidence="1 2">
    <name type="scientific">Neisseria sicca</name>
    <dbReference type="NCBI Taxonomy" id="490"/>
    <lineage>
        <taxon>Bacteria</taxon>
        <taxon>Pseudomonadati</taxon>
        <taxon>Pseudomonadota</taxon>
        <taxon>Betaproteobacteria</taxon>
        <taxon>Neisseriales</taxon>
        <taxon>Neisseriaceae</taxon>
        <taxon>Neisseria</taxon>
    </lineage>
</organism>
<protein>
    <submittedName>
        <fullName evidence="1">Uncharacterized protein</fullName>
    </submittedName>
</protein>
<proteinExistence type="predicted"/>
<dbReference type="EMBL" id="PKJO01000006">
    <property type="protein sequence ID" value="PLA40218.1"/>
    <property type="molecule type" value="Genomic_DNA"/>
</dbReference>
<evidence type="ECO:0000313" key="1">
    <source>
        <dbReference type="EMBL" id="PLA40218.1"/>
    </source>
</evidence>
<evidence type="ECO:0000313" key="2">
    <source>
        <dbReference type="Proteomes" id="UP000234767"/>
    </source>
</evidence>
<dbReference type="RefSeq" id="WP_070865232.1">
    <property type="nucleotide sequence ID" value="NZ_PKJO01000006.1"/>
</dbReference>
<gene>
    <name evidence="1" type="ORF">CYK00_05880</name>
</gene>
<reference evidence="1 2" key="1">
    <citation type="submission" date="2017-12" db="EMBL/GenBank/DDBJ databases">
        <title>Phylogenetic diversity of female urinary microbiome.</title>
        <authorList>
            <person name="Thomas-White K."/>
            <person name="Wolfe A.J."/>
        </authorList>
    </citation>
    <scope>NUCLEOTIDE SEQUENCE [LARGE SCALE GENOMIC DNA]</scope>
    <source>
        <strain evidence="1 2">UMB0321</strain>
    </source>
</reference>